<sequence>MPKAPLRFRKRDNSKDCSNPQKETVPKMLKVTTPVSRSTNVQSAHPLNIPESTKVSSSNESDHTLLSSRMSMGVFKKHDIGLNRGRIPSTIVPVDNRGSTKQTIQERFQTRVIEAEHNLACAWSEDGANHTTRKSPTGRVDPSCICEDQNLDNDIIGALFDDND</sequence>
<evidence type="ECO:0000313" key="3">
    <source>
        <dbReference type="Proteomes" id="UP001642360"/>
    </source>
</evidence>
<gene>
    <name evidence="2" type="ORF">ILEXP_LOCUS22912</name>
</gene>
<evidence type="ECO:0000256" key="1">
    <source>
        <dbReference type="SAM" id="MobiDB-lite"/>
    </source>
</evidence>
<feature type="compositionally biased region" description="Basic residues" evidence="1">
    <location>
        <begin position="1"/>
        <end position="12"/>
    </location>
</feature>
<accession>A0ABC8SBK0</accession>
<comment type="caution">
    <text evidence="2">The sequence shown here is derived from an EMBL/GenBank/DDBJ whole genome shotgun (WGS) entry which is preliminary data.</text>
</comment>
<evidence type="ECO:0000313" key="2">
    <source>
        <dbReference type="EMBL" id="CAK9154578.1"/>
    </source>
</evidence>
<organism evidence="2 3">
    <name type="scientific">Ilex paraguariensis</name>
    <name type="common">yerba mate</name>
    <dbReference type="NCBI Taxonomy" id="185542"/>
    <lineage>
        <taxon>Eukaryota</taxon>
        <taxon>Viridiplantae</taxon>
        <taxon>Streptophyta</taxon>
        <taxon>Embryophyta</taxon>
        <taxon>Tracheophyta</taxon>
        <taxon>Spermatophyta</taxon>
        <taxon>Magnoliopsida</taxon>
        <taxon>eudicotyledons</taxon>
        <taxon>Gunneridae</taxon>
        <taxon>Pentapetalae</taxon>
        <taxon>asterids</taxon>
        <taxon>campanulids</taxon>
        <taxon>Aquifoliales</taxon>
        <taxon>Aquifoliaceae</taxon>
        <taxon>Ilex</taxon>
    </lineage>
</organism>
<protein>
    <submittedName>
        <fullName evidence="2">Uncharacterized protein</fullName>
    </submittedName>
</protein>
<reference evidence="2 3" key="1">
    <citation type="submission" date="2024-02" db="EMBL/GenBank/DDBJ databases">
        <authorList>
            <person name="Vignale AGUSTIN F."/>
            <person name="Sosa J E."/>
            <person name="Modenutti C."/>
        </authorList>
    </citation>
    <scope>NUCLEOTIDE SEQUENCE [LARGE SCALE GENOMIC DNA]</scope>
</reference>
<dbReference type="Proteomes" id="UP001642360">
    <property type="component" value="Unassembled WGS sequence"/>
</dbReference>
<dbReference type="AlphaFoldDB" id="A0ABC8SBK0"/>
<feature type="region of interest" description="Disordered" evidence="1">
    <location>
        <begin position="1"/>
        <end position="60"/>
    </location>
</feature>
<proteinExistence type="predicted"/>
<name>A0ABC8SBK0_9AQUA</name>
<dbReference type="EMBL" id="CAUOFW020002547">
    <property type="protein sequence ID" value="CAK9154578.1"/>
    <property type="molecule type" value="Genomic_DNA"/>
</dbReference>
<keyword evidence="3" id="KW-1185">Reference proteome</keyword>
<feature type="compositionally biased region" description="Polar residues" evidence="1">
    <location>
        <begin position="33"/>
        <end position="60"/>
    </location>
</feature>